<feature type="non-terminal residue" evidence="2">
    <location>
        <position position="94"/>
    </location>
</feature>
<dbReference type="Gene3D" id="1.20.1640.10">
    <property type="entry name" value="Multidrug efflux transporter AcrB transmembrane domain"/>
    <property type="match status" value="1"/>
</dbReference>
<feature type="transmembrane region" description="Helical" evidence="1">
    <location>
        <begin position="37"/>
        <end position="57"/>
    </location>
</feature>
<evidence type="ECO:0000313" key="3">
    <source>
        <dbReference type="Proteomes" id="UP000018849"/>
    </source>
</evidence>
<sequence length="94" mass="9727">AVGFVVDDAIVVVENIHRHLEAGQGMREAAIKGSGEIGFTVVSISFSLVAAFIPLLFMGGVVGRLFKEFALTATATILISVVVSLTLAPTLAAL</sequence>
<proteinExistence type="predicted"/>
<dbReference type="PANTHER" id="PTHR32063:SF30">
    <property type="entry name" value="ACRB_ACRD_ACRF FAMILY PROTEIN"/>
    <property type="match status" value="1"/>
</dbReference>
<dbReference type="GO" id="GO:0005886">
    <property type="term" value="C:plasma membrane"/>
    <property type="evidence" value="ECO:0007669"/>
    <property type="project" value="TreeGrafter"/>
</dbReference>
<keyword evidence="1" id="KW-0472">Membrane</keyword>
<evidence type="ECO:0000313" key="2">
    <source>
        <dbReference type="EMBL" id="EPN69014.1"/>
    </source>
</evidence>
<dbReference type="InterPro" id="IPR001036">
    <property type="entry name" value="Acrflvin-R"/>
</dbReference>
<dbReference type="Pfam" id="PF00873">
    <property type="entry name" value="ACR_tran"/>
    <property type="match status" value="1"/>
</dbReference>
<organism evidence="2 3">
    <name type="scientific">Pseudomonas syringae pv. actinidiae ICMP 19096</name>
    <dbReference type="NCBI Taxonomy" id="1194405"/>
    <lineage>
        <taxon>Bacteria</taxon>
        <taxon>Pseudomonadati</taxon>
        <taxon>Pseudomonadota</taxon>
        <taxon>Gammaproteobacteria</taxon>
        <taxon>Pseudomonadales</taxon>
        <taxon>Pseudomonadaceae</taxon>
        <taxon>Pseudomonas</taxon>
        <taxon>Pseudomonas syringae</taxon>
    </lineage>
</organism>
<feature type="non-terminal residue" evidence="2">
    <location>
        <position position="1"/>
    </location>
</feature>
<keyword evidence="1" id="KW-1133">Transmembrane helix</keyword>
<name>A0A656K4C4_PSESF</name>
<protein>
    <submittedName>
        <fullName evidence="2">AcrB/AcrD/AcrF family protein</fullName>
    </submittedName>
</protein>
<dbReference type="PRINTS" id="PR00702">
    <property type="entry name" value="ACRIFLAVINRP"/>
</dbReference>
<evidence type="ECO:0000256" key="1">
    <source>
        <dbReference type="SAM" id="Phobius"/>
    </source>
</evidence>
<accession>A0A656K4C4</accession>
<dbReference type="SUPFAM" id="SSF82866">
    <property type="entry name" value="Multidrug efflux transporter AcrB transmembrane domain"/>
    <property type="match status" value="1"/>
</dbReference>
<comment type="caution">
    <text evidence="2">The sequence shown here is derived from an EMBL/GenBank/DDBJ whole genome shotgun (WGS) entry which is preliminary data.</text>
</comment>
<keyword evidence="1" id="KW-0812">Transmembrane</keyword>
<feature type="transmembrane region" description="Helical" evidence="1">
    <location>
        <begin position="69"/>
        <end position="92"/>
    </location>
</feature>
<dbReference type="AlphaFoldDB" id="A0A656K4C4"/>
<dbReference type="GO" id="GO:0042910">
    <property type="term" value="F:xenobiotic transmembrane transporter activity"/>
    <property type="evidence" value="ECO:0007669"/>
    <property type="project" value="TreeGrafter"/>
</dbReference>
<dbReference type="PANTHER" id="PTHR32063">
    <property type="match status" value="1"/>
</dbReference>
<reference evidence="2 3" key="1">
    <citation type="journal article" date="2013" name="PLoS Pathog.">
        <title>Genomic analysis of the Kiwifruit pathogen Pseudomonas syringae pv. actinidiae provides insight into the origins of an emergent plant disease.</title>
        <authorList>
            <person name="McCann H.C."/>
            <person name="Rikkerink E.H."/>
            <person name="Bertels F."/>
            <person name="Fiers M."/>
            <person name="Lu A."/>
            <person name="Rees-George J."/>
            <person name="Andersen M.T."/>
            <person name="Gleave A.P."/>
            <person name="Haubold B."/>
            <person name="Wohlers M.W."/>
            <person name="Guttman D.S."/>
            <person name="Wang P.W."/>
            <person name="Straub C."/>
            <person name="Vanneste J.L."/>
            <person name="Rainey P.B."/>
            <person name="Templeton M.D."/>
        </authorList>
    </citation>
    <scope>NUCLEOTIDE SEQUENCE [LARGE SCALE GENOMIC DNA]</scope>
    <source>
        <strain evidence="2 3">ICMP 19096</strain>
    </source>
</reference>
<gene>
    <name evidence="2" type="ORF">A245_02543</name>
</gene>
<dbReference type="Proteomes" id="UP000018849">
    <property type="component" value="Unassembled WGS sequence"/>
</dbReference>
<dbReference type="EMBL" id="AOKF01000184">
    <property type="protein sequence ID" value="EPN69014.1"/>
    <property type="molecule type" value="Genomic_DNA"/>
</dbReference>